<sequence>MEFTTRLKDLRRQAALSQEQLANRIGVSRQAITKWESGAGRPEIENLVALADVFAVSVDSLLGVADTSGGAAAREYRYESATNYDIDGAKHFDIDCGSLYAVTIRGYDGEQLRVRVVSNTVAELVRHFKVSIDDRSKRLDVVVKRGSGISETLAKDDVSVILWIPQRYVTTMECAAKAYEAHVRGLSCDGLELDVRTQRLDLDDVHGHVEINCNLDMEIDCLSLDGRVDVNQLSATSRISVPKGTPVAVLTHGLRTRTIVGGGVHVDEDAANIVELNGVASELIIEGK</sequence>
<keyword evidence="4" id="KW-1185">Reference proteome</keyword>
<reference evidence="3 4" key="1">
    <citation type="journal article" date="2017" name="ISME J.">
        <title>Unveiling bifidobacterial biogeography across the mammalian branch of the tree of life.</title>
        <authorList>
            <person name="Milani C."/>
            <person name="Mangifesta M."/>
            <person name="Mancabelli L."/>
            <person name="Lugli G.A."/>
            <person name="James K."/>
            <person name="Duranti S."/>
            <person name="Turroni F."/>
            <person name="Ferrario C."/>
            <person name="Ossiprandi M.C."/>
            <person name="van Sinderen D."/>
            <person name="Ventura M."/>
        </authorList>
    </citation>
    <scope>NUCLEOTIDE SEQUENCE [LARGE SCALE GENOMIC DNA]</scope>
    <source>
        <strain evidence="4">Ham19E</strain>
    </source>
</reference>
<dbReference type="GO" id="GO:0003677">
    <property type="term" value="F:DNA binding"/>
    <property type="evidence" value="ECO:0007669"/>
    <property type="project" value="UniProtKB-KW"/>
</dbReference>
<feature type="domain" description="HTH cro/C1-type" evidence="2">
    <location>
        <begin position="7"/>
        <end position="61"/>
    </location>
</feature>
<dbReference type="InterPro" id="IPR001387">
    <property type="entry name" value="Cro/C1-type_HTH"/>
</dbReference>
<organism evidence="3 4">
    <name type="scientific">Bifidobacterium criceti</name>
    <dbReference type="NCBI Taxonomy" id="1960969"/>
    <lineage>
        <taxon>Bacteria</taxon>
        <taxon>Bacillati</taxon>
        <taxon>Actinomycetota</taxon>
        <taxon>Actinomycetes</taxon>
        <taxon>Bifidobacteriales</taxon>
        <taxon>Bifidobacteriaceae</taxon>
        <taxon>Bifidobacterium</taxon>
    </lineage>
</organism>
<dbReference type="Proteomes" id="UP000218399">
    <property type="component" value="Unassembled WGS sequence"/>
</dbReference>
<dbReference type="SUPFAM" id="SSF47413">
    <property type="entry name" value="lambda repressor-like DNA-binding domains"/>
    <property type="match status" value="1"/>
</dbReference>
<evidence type="ECO:0000259" key="2">
    <source>
        <dbReference type="PROSITE" id="PS50943"/>
    </source>
</evidence>
<gene>
    <name evidence="3" type="ORF">B1526_1197</name>
</gene>
<evidence type="ECO:0000313" key="4">
    <source>
        <dbReference type="Proteomes" id="UP000218399"/>
    </source>
</evidence>
<dbReference type="PANTHER" id="PTHR46558">
    <property type="entry name" value="TRACRIPTIONAL REGULATORY PROTEIN-RELATED-RELATED"/>
    <property type="match status" value="1"/>
</dbReference>
<dbReference type="Pfam" id="PF01381">
    <property type="entry name" value="HTH_3"/>
    <property type="match status" value="1"/>
</dbReference>
<evidence type="ECO:0000313" key="3">
    <source>
        <dbReference type="EMBL" id="PAU67474.1"/>
    </source>
</evidence>
<dbReference type="AlphaFoldDB" id="A0A2A2EE21"/>
<dbReference type="EMBL" id="MVOH01000014">
    <property type="protein sequence ID" value="PAU67474.1"/>
    <property type="molecule type" value="Genomic_DNA"/>
</dbReference>
<name>A0A2A2EE21_9BIFI</name>
<dbReference type="PROSITE" id="PS50943">
    <property type="entry name" value="HTH_CROC1"/>
    <property type="match status" value="1"/>
</dbReference>
<dbReference type="RefSeq" id="WP_157908706.1">
    <property type="nucleotide sequence ID" value="NZ_MVOH01000014.1"/>
</dbReference>
<comment type="caution">
    <text evidence="3">The sequence shown here is derived from an EMBL/GenBank/DDBJ whole genome shotgun (WGS) entry which is preliminary data.</text>
</comment>
<keyword evidence="1" id="KW-0238">DNA-binding</keyword>
<protein>
    <submittedName>
        <fullName evidence="3">Transcriptional regulator</fullName>
    </submittedName>
</protein>
<dbReference type="PANTHER" id="PTHR46558:SF11">
    <property type="entry name" value="HTH-TYPE TRANSCRIPTIONAL REGULATOR XRE"/>
    <property type="match status" value="1"/>
</dbReference>
<dbReference type="Gene3D" id="1.10.260.40">
    <property type="entry name" value="lambda repressor-like DNA-binding domains"/>
    <property type="match status" value="1"/>
</dbReference>
<evidence type="ECO:0000256" key="1">
    <source>
        <dbReference type="ARBA" id="ARBA00023125"/>
    </source>
</evidence>
<dbReference type="InterPro" id="IPR010982">
    <property type="entry name" value="Lambda_DNA-bd_dom_sf"/>
</dbReference>
<dbReference type="CDD" id="cd00093">
    <property type="entry name" value="HTH_XRE"/>
    <property type="match status" value="1"/>
</dbReference>
<accession>A0A2A2EE21</accession>
<dbReference type="SMART" id="SM00530">
    <property type="entry name" value="HTH_XRE"/>
    <property type="match status" value="1"/>
</dbReference>
<dbReference type="OrthoDB" id="9801008at2"/>
<proteinExistence type="predicted"/>